<proteinExistence type="predicted"/>
<comment type="caution">
    <text evidence="1">The sequence shown here is derived from an EMBL/GenBank/DDBJ whole genome shotgun (WGS) entry which is preliminary data.</text>
</comment>
<dbReference type="PANTHER" id="PTHR31859">
    <property type="entry name" value="TETRATRICOPEPTIDE REPEAT PROTEIN 39 FAMILY MEMBER"/>
    <property type="match status" value="1"/>
</dbReference>
<dbReference type="Pfam" id="PF10300">
    <property type="entry name" value="Iml2-TPR_39"/>
    <property type="match status" value="1"/>
</dbReference>
<dbReference type="InterPro" id="IPR019412">
    <property type="entry name" value="IML2/TPR_39"/>
</dbReference>
<dbReference type="PANTHER" id="PTHR31859:SF1">
    <property type="entry name" value="TETRATRICOPEPTIDE REPEAT PROTEIN 39C"/>
    <property type="match status" value="1"/>
</dbReference>
<evidence type="ECO:0000313" key="2">
    <source>
        <dbReference type="Proteomes" id="UP000288716"/>
    </source>
</evidence>
<dbReference type="OrthoDB" id="6490153at2759"/>
<protein>
    <submittedName>
        <fullName evidence="1">Tetratricopeptide repeat protein 39B-like protein</fullName>
    </submittedName>
</protein>
<sequence length="145" mass="16590">MSLVRGHVHVNELFDLFYENKFEEAYSQCDKFSSFSMIHAHGKAFLSFLYALLTLEKEYIEKGVKDLEESLNFASKHRKSKSIVESVTSFWWKPDASKYTDEELHAELIYAECNIMLGLLTFFGDQSILSLLKGAIKMTTANSGL</sequence>
<dbReference type="EMBL" id="NCKV01001654">
    <property type="protein sequence ID" value="RWS27961.1"/>
    <property type="molecule type" value="Genomic_DNA"/>
</dbReference>
<gene>
    <name evidence="1" type="ORF">B4U80_02846</name>
</gene>
<feature type="non-terminal residue" evidence="1">
    <location>
        <position position="145"/>
    </location>
</feature>
<organism evidence="1 2">
    <name type="scientific">Leptotrombidium deliense</name>
    <dbReference type="NCBI Taxonomy" id="299467"/>
    <lineage>
        <taxon>Eukaryota</taxon>
        <taxon>Metazoa</taxon>
        <taxon>Ecdysozoa</taxon>
        <taxon>Arthropoda</taxon>
        <taxon>Chelicerata</taxon>
        <taxon>Arachnida</taxon>
        <taxon>Acari</taxon>
        <taxon>Acariformes</taxon>
        <taxon>Trombidiformes</taxon>
        <taxon>Prostigmata</taxon>
        <taxon>Anystina</taxon>
        <taxon>Parasitengona</taxon>
        <taxon>Trombiculoidea</taxon>
        <taxon>Trombiculidae</taxon>
        <taxon>Leptotrombidium</taxon>
    </lineage>
</organism>
<accession>A0A443SKA4</accession>
<dbReference type="VEuPathDB" id="VectorBase:LDEU004078"/>
<dbReference type="Proteomes" id="UP000288716">
    <property type="component" value="Unassembled WGS sequence"/>
</dbReference>
<name>A0A443SKA4_9ACAR</name>
<reference evidence="1 2" key="1">
    <citation type="journal article" date="2018" name="Gigascience">
        <title>Genomes of trombidid mites reveal novel predicted allergens and laterally-transferred genes associated with secondary metabolism.</title>
        <authorList>
            <person name="Dong X."/>
            <person name="Chaisiri K."/>
            <person name="Xia D."/>
            <person name="Armstrong S.D."/>
            <person name="Fang Y."/>
            <person name="Donnelly M.J."/>
            <person name="Kadowaki T."/>
            <person name="McGarry J.W."/>
            <person name="Darby A.C."/>
            <person name="Makepeace B.L."/>
        </authorList>
    </citation>
    <scope>NUCLEOTIDE SEQUENCE [LARGE SCALE GENOMIC DNA]</scope>
    <source>
        <strain evidence="1">UoL-UT</strain>
    </source>
</reference>
<dbReference type="AlphaFoldDB" id="A0A443SKA4"/>
<keyword evidence="2" id="KW-1185">Reference proteome</keyword>
<evidence type="ECO:0000313" key="1">
    <source>
        <dbReference type="EMBL" id="RWS27961.1"/>
    </source>
</evidence>